<evidence type="ECO:0000313" key="9">
    <source>
        <dbReference type="Proteomes" id="UP001597417"/>
    </source>
</evidence>
<organism evidence="8 9">
    <name type="scientific">Amycolatopsis pigmentata</name>
    <dbReference type="NCBI Taxonomy" id="450801"/>
    <lineage>
        <taxon>Bacteria</taxon>
        <taxon>Bacillati</taxon>
        <taxon>Actinomycetota</taxon>
        <taxon>Actinomycetes</taxon>
        <taxon>Pseudonocardiales</taxon>
        <taxon>Pseudonocardiaceae</taxon>
        <taxon>Amycolatopsis</taxon>
    </lineage>
</organism>
<comment type="subcellular location">
    <subcellularLocation>
        <location evidence="1">Cell membrane</location>
        <topology evidence="1">Multi-pass membrane protein</topology>
    </subcellularLocation>
</comment>
<proteinExistence type="predicted"/>
<dbReference type="PANTHER" id="PTHR23508:SF10">
    <property type="entry name" value="CARBOXYLIC ACID TRANSPORTER PROTEIN HOMOLOG"/>
    <property type="match status" value="1"/>
</dbReference>
<feature type="transmembrane region" description="Helical" evidence="6">
    <location>
        <begin position="87"/>
        <end position="107"/>
    </location>
</feature>
<name>A0ABW5G1T8_9PSEU</name>
<evidence type="ECO:0000313" key="8">
    <source>
        <dbReference type="EMBL" id="MFD2421230.1"/>
    </source>
</evidence>
<dbReference type="InterPro" id="IPR020846">
    <property type="entry name" value="MFS_dom"/>
</dbReference>
<feature type="transmembrane region" description="Helical" evidence="6">
    <location>
        <begin position="305"/>
        <end position="328"/>
    </location>
</feature>
<dbReference type="Pfam" id="PF07690">
    <property type="entry name" value="MFS_1"/>
    <property type="match status" value="1"/>
</dbReference>
<dbReference type="PROSITE" id="PS00217">
    <property type="entry name" value="SUGAR_TRANSPORT_2"/>
    <property type="match status" value="1"/>
</dbReference>
<evidence type="ECO:0000256" key="3">
    <source>
        <dbReference type="ARBA" id="ARBA00022989"/>
    </source>
</evidence>
<dbReference type="InterPro" id="IPR005829">
    <property type="entry name" value="Sugar_transporter_CS"/>
</dbReference>
<dbReference type="SUPFAM" id="SSF103473">
    <property type="entry name" value="MFS general substrate transporter"/>
    <property type="match status" value="1"/>
</dbReference>
<evidence type="ECO:0000259" key="7">
    <source>
        <dbReference type="PROSITE" id="PS50850"/>
    </source>
</evidence>
<dbReference type="RefSeq" id="WP_378269695.1">
    <property type="nucleotide sequence ID" value="NZ_JBHUKR010000021.1"/>
</dbReference>
<gene>
    <name evidence="8" type="ORF">ACFSXZ_33365</name>
</gene>
<protein>
    <submittedName>
        <fullName evidence="8">MFS transporter</fullName>
    </submittedName>
</protein>
<comment type="caution">
    <text evidence="8">The sequence shown here is derived from an EMBL/GenBank/DDBJ whole genome shotgun (WGS) entry which is preliminary data.</text>
</comment>
<dbReference type="Gene3D" id="1.20.1250.20">
    <property type="entry name" value="MFS general substrate transporter like domains"/>
    <property type="match status" value="1"/>
</dbReference>
<keyword evidence="9" id="KW-1185">Reference proteome</keyword>
<reference evidence="9" key="1">
    <citation type="journal article" date="2019" name="Int. J. Syst. Evol. Microbiol.">
        <title>The Global Catalogue of Microorganisms (GCM) 10K type strain sequencing project: providing services to taxonomists for standard genome sequencing and annotation.</title>
        <authorList>
            <consortium name="The Broad Institute Genomics Platform"/>
            <consortium name="The Broad Institute Genome Sequencing Center for Infectious Disease"/>
            <person name="Wu L."/>
            <person name="Ma J."/>
        </authorList>
    </citation>
    <scope>NUCLEOTIDE SEQUENCE [LARGE SCALE GENOMIC DNA]</scope>
    <source>
        <strain evidence="9">CGMCC 4.7645</strain>
    </source>
</reference>
<feature type="transmembrane region" description="Helical" evidence="6">
    <location>
        <begin position="364"/>
        <end position="385"/>
    </location>
</feature>
<feature type="transmembrane region" description="Helical" evidence="6">
    <location>
        <begin position="20"/>
        <end position="38"/>
    </location>
</feature>
<feature type="transmembrane region" description="Helical" evidence="6">
    <location>
        <begin position="397"/>
        <end position="416"/>
    </location>
</feature>
<feature type="transmembrane region" description="Helical" evidence="6">
    <location>
        <begin position="175"/>
        <end position="196"/>
    </location>
</feature>
<evidence type="ECO:0000256" key="2">
    <source>
        <dbReference type="ARBA" id="ARBA00022692"/>
    </source>
</evidence>
<dbReference type="PROSITE" id="PS50850">
    <property type="entry name" value="MFS"/>
    <property type="match status" value="1"/>
</dbReference>
<feature type="transmembrane region" description="Helical" evidence="6">
    <location>
        <begin position="147"/>
        <end position="169"/>
    </location>
</feature>
<feature type="transmembrane region" description="Helical" evidence="6">
    <location>
        <begin position="58"/>
        <end position="75"/>
    </location>
</feature>
<sequence length="466" mass="48600">MPEPDIREELDGATLRPFHVLLVALVFLAITFDGYDIVAPSYVIHFVAVPWHLSPSESGFLVSAGLIGVMAGSLAQGVAADRLGRRPVMIAGLVFSGAGSLATALAANSYGSFIVLRMITGLGLGVIMPLGTAYINEYLPGRSRYRLASLAAAGFSLGAVLASVVGILLTPRYGWQALFTVGAGAAVVGLVFIAVFPESAEFLVARGRVAEAAAIMARVRPERAQLYAESGFAAPPTRRPPPPSTDALRATDTSVQSGRDWLLPLRKPYRVTTIALWLSALFLLFDNYGLTAWTPALMVQRGAGFALGFGFGAALHSLPFVGGILCGYVADRWLGRRVSLVLWCGLGAVAVAFVVLVHDPIADVAAIAAAGFFLIGGQFMLNNVCAMTYPVHARSTGLGYLLGVGRVGAILGPYLGGVVLGASGGTDGLFVLTAVTGAMVMITGAFIGGSARRAASPRPAPRVRQR</sequence>
<evidence type="ECO:0000256" key="1">
    <source>
        <dbReference type="ARBA" id="ARBA00004651"/>
    </source>
</evidence>
<feature type="region of interest" description="Disordered" evidence="5">
    <location>
        <begin position="232"/>
        <end position="251"/>
    </location>
</feature>
<feature type="transmembrane region" description="Helical" evidence="6">
    <location>
        <begin position="113"/>
        <end position="135"/>
    </location>
</feature>
<dbReference type="EMBL" id="JBHUKR010000021">
    <property type="protein sequence ID" value="MFD2421230.1"/>
    <property type="molecule type" value="Genomic_DNA"/>
</dbReference>
<evidence type="ECO:0000256" key="4">
    <source>
        <dbReference type="ARBA" id="ARBA00023136"/>
    </source>
</evidence>
<feature type="domain" description="Major facilitator superfamily (MFS) profile" evidence="7">
    <location>
        <begin position="22"/>
        <end position="452"/>
    </location>
</feature>
<evidence type="ECO:0000256" key="5">
    <source>
        <dbReference type="SAM" id="MobiDB-lite"/>
    </source>
</evidence>
<accession>A0ABW5G1T8</accession>
<keyword evidence="3 6" id="KW-1133">Transmembrane helix</keyword>
<feature type="transmembrane region" description="Helical" evidence="6">
    <location>
        <begin position="428"/>
        <end position="448"/>
    </location>
</feature>
<feature type="transmembrane region" description="Helical" evidence="6">
    <location>
        <begin position="340"/>
        <end position="358"/>
    </location>
</feature>
<keyword evidence="2 6" id="KW-0812">Transmembrane</keyword>
<keyword evidence="4 6" id="KW-0472">Membrane</keyword>
<dbReference type="PANTHER" id="PTHR23508">
    <property type="entry name" value="CARBOXYLIC ACID TRANSPORTER PROTEIN HOMOLOG"/>
    <property type="match status" value="1"/>
</dbReference>
<dbReference type="InterPro" id="IPR011701">
    <property type="entry name" value="MFS"/>
</dbReference>
<dbReference type="Proteomes" id="UP001597417">
    <property type="component" value="Unassembled WGS sequence"/>
</dbReference>
<evidence type="ECO:0000256" key="6">
    <source>
        <dbReference type="SAM" id="Phobius"/>
    </source>
</evidence>
<dbReference type="InterPro" id="IPR036259">
    <property type="entry name" value="MFS_trans_sf"/>
</dbReference>